<dbReference type="PANTHER" id="PTHR13814">
    <property type="entry name" value="FETUIN"/>
    <property type="match status" value="1"/>
</dbReference>
<dbReference type="SUPFAM" id="SSF54403">
    <property type="entry name" value="Cystatin/monellin"/>
    <property type="match status" value="2"/>
</dbReference>
<feature type="compositionally biased region" description="Basic and acidic residues" evidence="7">
    <location>
        <begin position="331"/>
        <end position="345"/>
    </location>
</feature>
<dbReference type="GO" id="GO:0060255">
    <property type="term" value="P:regulation of macromolecule metabolic process"/>
    <property type="evidence" value="ECO:0007669"/>
    <property type="project" value="UniProtKB-ARBA"/>
</dbReference>
<feature type="compositionally biased region" description="Basic and acidic residues" evidence="7">
    <location>
        <begin position="352"/>
        <end position="363"/>
    </location>
</feature>
<name>A0A3S2MT25_ORYJA</name>
<feature type="compositionally biased region" description="Basic residues" evidence="7">
    <location>
        <begin position="388"/>
        <end position="400"/>
    </location>
</feature>
<dbReference type="CDD" id="cd00042">
    <property type="entry name" value="CY"/>
    <property type="match status" value="2"/>
</dbReference>
<dbReference type="GO" id="GO:0004869">
    <property type="term" value="F:cysteine-type endopeptidase inhibitor activity"/>
    <property type="evidence" value="ECO:0007669"/>
    <property type="project" value="InterPro"/>
</dbReference>
<accession>A0A3S2MT25</accession>
<dbReference type="InterPro" id="IPR025764">
    <property type="entry name" value="Cystatin_Fetuin_B"/>
</dbReference>
<dbReference type="OrthoDB" id="9941887at2759"/>
<dbReference type="SMART" id="SM00043">
    <property type="entry name" value="CY"/>
    <property type="match status" value="2"/>
</dbReference>
<keyword evidence="4" id="KW-0677">Repeat</keyword>
<evidence type="ECO:0000256" key="6">
    <source>
        <dbReference type="ARBA" id="ARBA00023180"/>
    </source>
</evidence>
<organism evidence="10 11">
    <name type="scientific">Oryzias javanicus</name>
    <name type="common">Javanese ricefish</name>
    <name type="synonym">Aplocheilus javanicus</name>
    <dbReference type="NCBI Taxonomy" id="123683"/>
    <lineage>
        <taxon>Eukaryota</taxon>
        <taxon>Metazoa</taxon>
        <taxon>Chordata</taxon>
        <taxon>Craniata</taxon>
        <taxon>Vertebrata</taxon>
        <taxon>Euteleostomi</taxon>
        <taxon>Actinopterygii</taxon>
        <taxon>Neopterygii</taxon>
        <taxon>Teleostei</taxon>
        <taxon>Neoteleostei</taxon>
        <taxon>Acanthomorphata</taxon>
        <taxon>Ovalentaria</taxon>
        <taxon>Atherinomorphae</taxon>
        <taxon>Beloniformes</taxon>
        <taxon>Adrianichthyidae</taxon>
        <taxon>Oryziinae</taxon>
        <taxon>Oryzias</taxon>
    </lineage>
</organism>
<dbReference type="InterPro" id="IPR000010">
    <property type="entry name" value="Cystatin_dom"/>
</dbReference>
<keyword evidence="11" id="KW-1185">Reference proteome</keyword>
<dbReference type="InterPro" id="IPR050735">
    <property type="entry name" value="Kininogen_Fetuin_HRG"/>
</dbReference>
<evidence type="ECO:0000256" key="2">
    <source>
        <dbReference type="ARBA" id="ARBA00022525"/>
    </source>
</evidence>
<dbReference type="Gene3D" id="3.10.450.10">
    <property type="match status" value="2"/>
</dbReference>
<sequence>MKICILGLLVLGCVCGAPVEEGLKPESCEDPHAVKAAHVALSKINMERKEGYIFSLHRLSNVHHAKHGENGVVYYMTLDVVETNCSVLSRKDWKECEARPTSDQQVYGQCKAAIFINKVHRVDRLYKYDCAIKPVPSARLSAICPDCPSLISSDSEQVQKTLSLSLDKFNKESGLKNRFDVLNITRALAGMAMQMYYVVEYTIQETTCAANTDAAEKCPLMMCEFAHKGFCKASLYSLPDHEKSINVECEIYESEASEKEKKNHLLGGETDHSHNETHNHDHSTLANHDHVHDHTKTHNHDDKTHELADSNDHHHSHDHKPGSAYRHSHDHSHEHGINHDHEHTHHASAHNHTGDFPDHHHDYKHAEGVHTHDHDHELALDHEHKHAHLHEHEHHHHHHGHDHETTPHDTPEGRVTILTDGPMILPSFPDLPAAGPHPGVVLPLRPDPQIPGAHEPIIQRFPKGISTECKAPGLGNSLVDQLFAEDPSFKPAARES</sequence>
<dbReference type="Pfam" id="PF00031">
    <property type="entry name" value="Cystatin"/>
    <property type="match status" value="2"/>
</dbReference>
<evidence type="ECO:0000256" key="7">
    <source>
        <dbReference type="SAM" id="MobiDB-lite"/>
    </source>
</evidence>
<evidence type="ECO:0000256" key="5">
    <source>
        <dbReference type="ARBA" id="ARBA00023157"/>
    </source>
</evidence>
<comment type="subcellular location">
    <subcellularLocation>
        <location evidence="1">Secreted</location>
    </subcellularLocation>
</comment>
<dbReference type="EMBL" id="CM012440">
    <property type="protein sequence ID" value="RVE73661.1"/>
    <property type="molecule type" value="Genomic_DNA"/>
</dbReference>
<dbReference type="FunFam" id="3.10.450.10:FF:000005">
    <property type="entry name" value="Histidine-rich glycoprotein"/>
    <property type="match status" value="1"/>
</dbReference>
<evidence type="ECO:0000313" key="10">
    <source>
        <dbReference type="EMBL" id="RVE73661.1"/>
    </source>
</evidence>
<protein>
    <recommendedName>
        <fullName evidence="9">Cystatin fetuin-B-type domain-containing protein</fullName>
    </recommendedName>
</protein>
<proteinExistence type="predicted"/>
<evidence type="ECO:0000256" key="4">
    <source>
        <dbReference type="ARBA" id="ARBA00022737"/>
    </source>
</evidence>
<gene>
    <name evidence="10" type="ORF">OJAV_G00033550</name>
</gene>
<reference evidence="10 11" key="2">
    <citation type="submission" date="2019-01" db="EMBL/GenBank/DDBJ databases">
        <title>A chromosome length genome reference of the Java medaka (oryzias javanicus).</title>
        <authorList>
            <person name="Herpin A."/>
            <person name="Takehana Y."/>
            <person name="Naruse K."/>
            <person name="Ansai S."/>
            <person name="Kawaguchi M."/>
        </authorList>
    </citation>
    <scope>NUCLEOTIDE SEQUENCE [LARGE SCALE GENOMIC DNA]</scope>
    <source>
        <strain evidence="10">RS831</strain>
        <tissue evidence="10">Whole body</tissue>
    </source>
</reference>
<keyword evidence="6" id="KW-0325">Glycoprotein</keyword>
<feature type="chain" id="PRO_5018692975" description="Cystatin fetuin-B-type domain-containing protein" evidence="8">
    <location>
        <begin position="17"/>
        <end position="496"/>
    </location>
</feature>
<evidence type="ECO:0000256" key="8">
    <source>
        <dbReference type="SAM" id="SignalP"/>
    </source>
</evidence>
<dbReference type="PANTHER" id="PTHR13814:SF10">
    <property type="entry name" value="FETUIN-B"/>
    <property type="match status" value="1"/>
</dbReference>
<dbReference type="AlphaFoldDB" id="A0A3S2MT25"/>
<feature type="compositionally biased region" description="Basic and acidic residues" evidence="7">
    <location>
        <begin position="401"/>
        <end position="412"/>
    </location>
</feature>
<feature type="region of interest" description="Disordered" evidence="7">
    <location>
        <begin position="260"/>
        <end position="363"/>
    </location>
</feature>
<evidence type="ECO:0000259" key="9">
    <source>
        <dbReference type="PROSITE" id="PS51530"/>
    </source>
</evidence>
<reference evidence="10 11" key="1">
    <citation type="submission" date="2018-11" db="EMBL/GenBank/DDBJ databases">
        <authorList>
            <person name="Lopez-Roques C."/>
            <person name="Donnadieu C."/>
            <person name="Bouchez O."/>
            <person name="Klopp C."/>
            <person name="Cabau C."/>
            <person name="Zahm M."/>
        </authorList>
    </citation>
    <scope>NUCLEOTIDE SEQUENCE [LARGE SCALE GENOMIC DNA]</scope>
    <source>
        <strain evidence="10">RS831</strain>
        <tissue evidence="10">Whole body</tissue>
    </source>
</reference>
<keyword evidence="5" id="KW-1015">Disulfide bond</keyword>
<evidence type="ECO:0000256" key="1">
    <source>
        <dbReference type="ARBA" id="ARBA00004613"/>
    </source>
</evidence>
<dbReference type="Proteomes" id="UP000283210">
    <property type="component" value="Chromosome 4"/>
</dbReference>
<feature type="domain" description="Cystatin fetuin-B-type" evidence="9">
    <location>
        <begin position="17"/>
        <end position="131"/>
    </location>
</feature>
<dbReference type="PROSITE" id="PS51530">
    <property type="entry name" value="CYSTATIN_FETUIN_B"/>
    <property type="match status" value="2"/>
</dbReference>
<dbReference type="FunFam" id="3.10.450.10:FF:000029">
    <property type="entry name" value="Fetuin B"/>
    <property type="match status" value="1"/>
</dbReference>
<keyword evidence="2" id="KW-0964">Secreted</keyword>
<dbReference type="InterPro" id="IPR046350">
    <property type="entry name" value="Cystatin_sf"/>
</dbReference>
<evidence type="ECO:0000256" key="3">
    <source>
        <dbReference type="ARBA" id="ARBA00022729"/>
    </source>
</evidence>
<feature type="domain" description="Cystatin fetuin-B-type" evidence="9">
    <location>
        <begin position="142"/>
        <end position="250"/>
    </location>
</feature>
<feature type="region of interest" description="Disordered" evidence="7">
    <location>
        <begin position="388"/>
        <end position="413"/>
    </location>
</feature>
<dbReference type="GO" id="GO:0005576">
    <property type="term" value="C:extracellular region"/>
    <property type="evidence" value="ECO:0007669"/>
    <property type="project" value="UniProtKB-SubCell"/>
</dbReference>
<feature type="signal peptide" evidence="8">
    <location>
        <begin position="1"/>
        <end position="16"/>
    </location>
</feature>
<evidence type="ECO:0000313" key="11">
    <source>
        <dbReference type="Proteomes" id="UP000283210"/>
    </source>
</evidence>
<feature type="compositionally biased region" description="Basic and acidic residues" evidence="7">
    <location>
        <begin position="260"/>
        <end position="321"/>
    </location>
</feature>
<keyword evidence="3 8" id="KW-0732">Signal</keyword>